<evidence type="ECO:0000313" key="2">
    <source>
        <dbReference type="EMBL" id="RMB81383.1"/>
    </source>
</evidence>
<protein>
    <submittedName>
        <fullName evidence="2">Uncharacterized protein</fullName>
    </submittedName>
</protein>
<dbReference type="EMBL" id="PENI01000031">
    <property type="protein sequence ID" value="RMB81383.1"/>
    <property type="molecule type" value="Genomic_DNA"/>
</dbReference>
<dbReference type="AlphaFoldDB" id="A0A3M0I3N4"/>
<name>A0A3M0I3N4_9ACTN</name>
<comment type="caution">
    <text evidence="2">The sequence shown here is derived from an EMBL/GenBank/DDBJ whole genome shotgun (WGS) entry which is preliminary data.</text>
</comment>
<evidence type="ECO:0000256" key="1">
    <source>
        <dbReference type="SAM" id="SignalP"/>
    </source>
</evidence>
<keyword evidence="3" id="KW-1185">Reference proteome</keyword>
<keyword evidence="1" id="KW-0732">Signal</keyword>
<gene>
    <name evidence="2" type="ORF">CTZ28_34710</name>
</gene>
<proteinExistence type="predicted"/>
<reference evidence="2 3" key="1">
    <citation type="submission" date="2017-11" db="EMBL/GenBank/DDBJ databases">
        <title>Draft genome of actinobacteria isolated from guarana (Paullinia cupana (Mart.) Ducke.</title>
        <authorList>
            <person name="Siqueira K.A."/>
            <person name="Liotti R.G."/>
            <person name="Mendes T.A.O."/>
            <person name="Soares M.A."/>
        </authorList>
    </citation>
    <scope>NUCLEOTIDE SEQUENCE [LARGE SCALE GENOMIC DNA]</scope>
    <source>
        <strain evidence="2 3">193</strain>
    </source>
</reference>
<accession>A0A3M0I3N4</accession>
<feature type="signal peptide" evidence="1">
    <location>
        <begin position="1"/>
        <end position="19"/>
    </location>
</feature>
<dbReference type="Proteomes" id="UP000270471">
    <property type="component" value="Unassembled WGS sequence"/>
</dbReference>
<organism evidence="2 3">
    <name type="scientific">Streptomyces shenzhenensis</name>
    <dbReference type="NCBI Taxonomy" id="943815"/>
    <lineage>
        <taxon>Bacteria</taxon>
        <taxon>Bacillati</taxon>
        <taxon>Actinomycetota</taxon>
        <taxon>Actinomycetes</taxon>
        <taxon>Kitasatosporales</taxon>
        <taxon>Streptomycetaceae</taxon>
        <taxon>Streptomyces</taxon>
    </lineage>
</organism>
<sequence>MAALFTLVLTVVLPQSAQAWSFTGIVKVKQAATYCVGDQAGIDHLTPGLFSGNLAYGDAYAFEADCVTPKVMQARSRLDVRFWSEAQNAWITCRSTGWTYGTTGHDMWGPTGPASLLSYGGPVCGVGWYATRAYAEVWVPNILIVGGGFWSGGSTTSAYEWVETSG</sequence>
<feature type="chain" id="PRO_5018027895" evidence="1">
    <location>
        <begin position="20"/>
        <end position="166"/>
    </location>
</feature>
<evidence type="ECO:0000313" key="3">
    <source>
        <dbReference type="Proteomes" id="UP000270471"/>
    </source>
</evidence>